<dbReference type="Pfam" id="PF04909">
    <property type="entry name" value="Amidohydro_2"/>
    <property type="match status" value="1"/>
</dbReference>
<dbReference type="Proteomes" id="UP001500063">
    <property type="component" value="Unassembled WGS sequence"/>
</dbReference>
<evidence type="ECO:0000313" key="4">
    <source>
        <dbReference type="Proteomes" id="UP001500063"/>
    </source>
</evidence>
<protein>
    <submittedName>
        <fullName evidence="3">Amidohydrolase family protein</fullName>
    </submittedName>
</protein>
<dbReference type="InterPro" id="IPR032465">
    <property type="entry name" value="ACMSD"/>
</dbReference>
<organism evidence="3 4">
    <name type="scientific">Streptomyces blastmyceticus</name>
    <dbReference type="NCBI Taxonomy" id="68180"/>
    <lineage>
        <taxon>Bacteria</taxon>
        <taxon>Bacillati</taxon>
        <taxon>Actinomycetota</taxon>
        <taxon>Actinomycetes</taxon>
        <taxon>Kitasatosporales</taxon>
        <taxon>Streptomycetaceae</taxon>
        <taxon>Streptomyces</taxon>
    </lineage>
</organism>
<proteinExistence type="predicted"/>
<dbReference type="Gene3D" id="3.20.20.140">
    <property type="entry name" value="Metal-dependent hydrolases"/>
    <property type="match status" value="1"/>
</dbReference>
<dbReference type="RefSeq" id="WP_344118492.1">
    <property type="nucleotide sequence ID" value="NZ_BAAABW010000017.1"/>
</dbReference>
<dbReference type="EMBL" id="BAAABW010000017">
    <property type="protein sequence ID" value="GAA0353263.1"/>
    <property type="molecule type" value="Genomic_DNA"/>
</dbReference>
<name>A0ABP3GSC2_9ACTN</name>
<keyword evidence="1" id="KW-0456">Lyase</keyword>
<accession>A0ABP3GSC2</accession>
<dbReference type="InterPro" id="IPR006680">
    <property type="entry name" value="Amidohydro-rel"/>
</dbReference>
<gene>
    <name evidence="3" type="ORF">GCM10010319_33040</name>
</gene>
<feature type="domain" description="Amidohydrolase-related" evidence="2">
    <location>
        <begin position="37"/>
        <end position="319"/>
    </location>
</feature>
<keyword evidence="4" id="KW-1185">Reference proteome</keyword>
<dbReference type="PANTHER" id="PTHR21240">
    <property type="entry name" value="2-AMINO-3-CARBOXYLMUCONATE-6-SEMIALDEHYDE DECARBOXYLASE"/>
    <property type="match status" value="1"/>
</dbReference>
<sequence>MKIIALEEAFSVPAMATAGAALHQPQKFLPSYLADLERRLPEFTELRLMDMDEHGVDMQVLSLTNPGVQMQPDPAVAVSDAQLANDVLAGVVHENPTRFAGLAAMPLQDPAAAVRELGRAVNDLGLSGVLVNGHTLGHYLDEPRFRVFWEALTGHDVPLYLHPNSAALGWPVFEDRPELMGPTYAWAAETGAHALRLITSGLFDQFPTAKVILGHMGELLPFHLSRLDTRLPFVQSEVKLARKPSEYFIDNFHITTSGVMATSALLGAVLAVGIDNVMFAIDYPYESSAQAVGFLRNLPLSAADLNKIAHTNAERLLRLG</sequence>
<dbReference type="PANTHER" id="PTHR21240:SF30">
    <property type="entry name" value="AMIDOHYDROLASE-RELATED DOMAIN-CONTAINING PROTEIN-RELATED"/>
    <property type="match status" value="1"/>
</dbReference>
<evidence type="ECO:0000256" key="1">
    <source>
        <dbReference type="ARBA" id="ARBA00023239"/>
    </source>
</evidence>
<dbReference type="InterPro" id="IPR032466">
    <property type="entry name" value="Metal_Hydrolase"/>
</dbReference>
<reference evidence="4" key="1">
    <citation type="journal article" date="2019" name="Int. J. Syst. Evol. Microbiol.">
        <title>The Global Catalogue of Microorganisms (GCM) 10K type strain sequencing project: providing services to taxonomists for standard genome sequencing and annotation.</title>
        <authorList>
            <consortium name="The Broad Institute Genomics Platform"/>
            <consortium name="The Broad Institute Genome Sequencing Center for Infectious Disease"/>
            <person name="Wu L."/>
            <person name="Ma J."/>
        </authorList>
    </citation>
    <scope>NUCLEOTIDE SEQUENCE [LARGE SCALE GENOMIC DNA]</scope>
    <source>
        <strain evidence="4">JCM 4565</strain>
    </source>
</reference>
<evidence type="ECO:0000259" key="2">
    <source>
        <dbReference type="Pfam" id="PF04909"/>
    </source>
</evidence>
<comment type="caution">
    <text evidence="3">The sequence shown here is derived from an EMBL/GenBank/DDBJ whole genome shotgun (WGS) entry which is preliminary data.</text>
</comment>
<dbReference type="SUPFAM" id="SSF51556">
    <property type="entry name" value="Metallo-dependent hydrolases"/>
    <property type="match status" value="1"/>
</dbReference>
<evidence type="ECO:0000313" key="3">
    <source>
        <dbReference type="EMBL" id="GAA0353263.1"/>
    </source>
</evidence>